<sequence>MLQDAEPKNVVNREFRLEVKPKVGAIVPISRVTPPQIDKVMNLK</sequence>
<evidence type="ECO:0000313" key="1">
    <source>
        <dbReference type="EMBL" id="MPN61575.1"/>
    </source>
</evidence>
<reference evidence="1" key="1">
    <citation type="submission" date="2019-08" db="EMBL/GenBank/DDBJ databases">
        <authorList>
            <person name="Kucharzyk K."/>
            <person name="Murdoch R.W."/>
            <person name="Higgins S."/>
            <person name="Loffler F."/>
        </authorList>
    </citation>
    <scope>NUCLEOTIDE SEQUENCE</scope>
</reference>
<dbReference type="AlphaFoldDB" id="A0A645JCX4"/>
<dbReference type="EMBL" id="VSSQ01138366">
    <property type="protein sequence ID" value="MPN61575.1"/>
    <property type="molecule type" value="Genomic_DNA"/>
</dbReference>
<organism evidence="1">
    <name type="scientific">bioreactor metagenome</name>
    <dbReference type="NCBI Taxonomy" id="1076179"/>
    <lineage>
        <taxon>unclassified sequences</taxon>
        <taxon>metagenomes</taxon>
        <taxon>ecological metagenomes</taxon>
    </lineage>
</organism>
<name>A0A645JCX4_9ZZZZ</name>
<proteinExistence type="predicted"/>
<comment type="caution">
    <text evidence="1">The sequence shown here is derived from an EMBL/GenBank/DDBJ whole genome shotgun (WGS) entry which is preliminary data.</text>
</comment>
<accession>A0A645JCX4</accession>
<gene>
    <name evidence="1" type="ORF">SDC9_209313</name>
</gene>
<protein>
    <submittedName>
        <fullName evidence="1">Uncharacterized protein</fullName>
    </submittedName>
</protein>